<feature type="transmembrane region" description="Helical" evidence="7">
    <location>
        <begin position="367"/>
        <end position="391"/>
    </location>
</feature>
<protein>
    <submittedName>
        <fullName evidence="10">LolE permease component of an ABC-transporter system</fullName>
    </submittedName>
</protein>
<reference evidence="10" key="1">
    <citation type="journal article" date="2007" name="J. Bacteriol.">
        <title>Cyclic AMP directly activates NasP, an N-acyl amino acid antibiotic biosynthetic enzyme cloned from an uncultured beta-proteobacterium.</title>
        <authorList>
            <person name="Clardy J."/>
            <person name="Brady S.F."/>
        </authorList>
    </citation>
    <scope>NUCLEOTIDE SEQUENCE</scope>
</reference>
<keyword evidence="4 7" id="KW-0812">Transmembrane</keyword>
<feature type="domain" description="ABC3 transporter permease C-terminal" evidence="8">
    <location>
        <begin position="278"/>
        <end position="399"/>
    </location>
</feature>
<dbReference type="InterPro" id="IPR051447">
    <property type="entry name" value="Lipoprotein-release_system"/>
</dbReference>
<keyword evidence="3" id="KW-1003">Cell membrane</keyword>
<feature type="transmembrane region" description="Helical" evidence="7">
    <location>
        <begin position="320"/>
        <end position="347"/>
    </location>
</feature>
<evidence type="ECO:0000259" key="9">
    <source>
        <dbReference type="Pfam" id="PF12704"/>
    </source>
</evidence>
<evidence type="ECO:0000256" key="2">
    <source>
        <dbReference type="ARBA" id="ARBA00005236"/>
    </source>
</evidence>
<evidence type="ECO:0000256" key="4">
    <source>
        <dbReference type="ARBA" id="ARBA00022692"/>
    </source>
</evidence>
<evidence type="ECO:0000259" key="8">
    <source>
        <dbReference type="Pfam" id="PF02687"/>
    </source>
</evidence>
<accession>G4WVL9</accession>
<proteinExistence type="inferred from homology"/>
<feature type="transmembrane region" description="Helical" evidence="7">
    <location>
        <begin position="274"/>
        <end position="297"/>
    </location>
</feature>
<dbReference type="InterPro" id="IPR025857">
    <property type="entry name" value="MacB_PCD"/>
</dbReference>
<dbReference type="GO" id="GO:0098797">
    <property type="term" value="C:plasma membrane protein complex"/>
    <property type="evidence" value="ECO:0007669"/>
    <property type="project" value="TreeGrafter"/>
</dbReference>
<dbReference type="PANTHER" id="PTHR30489:SF0">
    <property type="entry name" value="LIPOPROTEIN-RELEASING SYSTEM TRANSMEMBRANE PROTEIN LOLE"/>
    <property type="match status" value="1"/>
</dbReference>
<keyword evidence="5 7" id="KW-1133">Transmembrane helix</keyword>
<dbReference type="PANTHER" id="PTHR30489">
    <property type="entry name" value="LIPOPROTEIN-RELEASING SYSTEM TRANSMEMBRANE PROTEIN LOLE"/>
    <property type="match status" value="1"/>
</dbReference>
<feature type="domain" description="MacB-like periplasmic core" evidence="9">
    <location>
        <begin position="24"/>
        <end position="242"/>
    </location>
</feature>
<organism evidence="10">
    <name type="scientific">uncultured bacterium CSL142</name>
    <dbReference type="NCBI Taxonomy" id="1091569"/>
    <lineage>
        <taxon>Bacteria</taxon>
        <taxon>environmental samples</taxon>
    </lineage>
</organism>
<reference evidence="10" key="2">
    <citation type="journal article" date="2011" name="J. Bacteriol.">
        <title>Long-chain N-acyl amino acid synthases are linked to the putative PEP-CTERM/exosortase protein-sorting system in Gram-negative bacteria.</title>
        <authorList>
            <person name="Craig J.W."/>
            <person name="Cherry M.A."/>
            <person name="Brady S.F."/>
        </authorList>
    </citation>
    <scope>NUCLEOTIDE SEQUENCE</scope>
</reference>
<sequence>MQPLLRDLFISFRNVTRQKRRSGLGVAAVAFGVIALLEAGGFIEWATSSLREDTIHSMLGHLQVVRAGYYESGFADPFAYLLPDDSPALKLAQRTPGVVIVAPRLDFNGLISIGETTVPFVGQGMDPTKEVELNTGTAIMAGQTLSADDPKGIIVGQGLAANLGVKVGEPITLLANTATGSMNGVEGRVRGVFKTSIKAYDDAVLRVPLSMARQLLRVSGSHVWVILLKDTGATAATVAALAPQMAAQKLQIVPWYDLADFYNKSVELFKQQVAVIKSIITVIIVLCISNTLTLSVMERTGEIGTSMALGLRRRNILQQFIGEGMVIGIIGSIAGVAVGIILAKFISSLGIPLPPPPGTTKNLAAQIWITPNLALNAALLATVTTALAAIYPALKGARMMIVDALRFNR</sequence>
<evidence type="ECO:0000256" key="7">
    <source>
        <dbReference type="SAM" id="Phobius"/>
    </source>
</evidence>
<keyword evidence="6 7" id="KW-0472">Membrane</keyword>
<dbReference type="InterPro" id="IPR003838">
    <property type="entry name" value="ABC3_permease_C"/>
</dbReference>
<dbReference type="EMBL" id="JF429411">
    <property type="protein sequence ID" value="AEQ20471.1"/>
    <property type="molecule type" value="Genomic_DNA"/>
</dbReference>
<dbReference type="Pfam" id="PF02687">
    <property type="entry name" value="FtsX"/>
    <property type="match status" value="1"/>
</dbReference>
<dbReference type="AlphaFoldDB" id="G4WVL9"/>
<evidence type="ECO:0000256" key="5">
    <source>
        <dbReference type="ARBA" id="ARBA00022989"/>
    </source>
</evidence>
<comment type="subcellular location">
    <subcellularLocation>
        <location evidence="1">Cell membrane</location>
        <topology evidence="1">Multi-pass membrane protein</topology>
    </subcellularLocation>
</comment>
<evidence type="ECO:0000256" key="6">
    <source>
        <dbReference type="ARBA" id="ARBA00023136"/>
    </source>
</evidence>
<feature type="transmembrane region" description="Helical" evidence="7">
    <location>
        <begin position="21"/>
        <end position="43"/>
    </location>
</feature>
<dbReference type="Pfam" id="PF12704">
    <property type="entry name" value="MacB_PCD"/>
    <property type="match status" value="1"/>
</dbReference>
<evidence type="ECO:0000256" key="1">
    <source>
        <dbReference type="ARBA" id="ARBA00004651"/>
    </source>
</evidence>
<name>G4WVL9_9BACT</name>
<comment type="similarity">
    <text evidence="2">Belongs to the ABC-4 integral membrane protein family. LolC/E subfamily.</text>
</comment>
<evidence type="ECO:0000256" key="3">
    <source>
        <dbReference type="ARBA" id="ARBA00022475"/>
    </source>
</evidence>
<evidence type="ECO:0000313" key="10">
    <source>
        <dbReference type="EMBL" id="AEQ20471.1"/>
    </source>
</evidence>
<dbReference type="GO" id="GO:0044874">
    <property type="term" value="P:lipoprotein localization to outer membrane"/>
    <property type="evidence" value="ECO:0007669"/>
    <property type="project" value="TreeGrafter"/>
</dbReference>